<proteinExistence type="inferred from homology"/>
<dbReference type="Pfam" id="PF00589">
    <property type="entry name" value="Phage_integrase"/>
    <property type="match status" value="1"/>
</dbReference>
<dbReference type="InterPro" id="IPR050090">
    <property type="entry name" value="Tyrosine_recombinase_XerCD"/>
</dbReference>
<gene>
    <name evidence="9" type="ORF">BRYFOR_06425</name>
</gene>
<dbReference type="Pfam" id="PF02899">
    <property type="entry name" value="Phage_int_SAM_1"/>
    <property type="match status" value="1"/>
</dbReference>
<dbReference type="PANTHER" id="PTHR30349">
    <property type="entry name" value="PHAGE INTEGRASE-RELATED"/>
    <property type="match status" value="1"/>
</dbReference>
<dbReference type="Gene3D" id="1.10.443.10">
    <property type="entry name" value="Intergrase catalytic core"/>
    <property type="match status" value="1"/>
</dbReference>
<comment type="similarity">
    <text evidence="2">Belongs to the 'phage' integrase family.</text>
</comment>
<dbReference type="Proteomes" id="UP000005561">
    <property type="component" value="Unassembled WGS sequence"/>
</dbReference>
<dbReference type="GO" id="GO:0006310">
    <property type="term" value="P:DNA recombination"/>
    <property type="evidence" value="ECO:0007669"/>
    <property type="project" value="UniProtKB-KW"/>
</dbReference>
<evidence type="ECO:0000313" key="9">
    <source>
        <dbReference type="EMBL" id="EET61742.1"/>
    </source>
</evidence>
<organism evidence="9 10">
    <name type="scientific">Marvinbryantia formatexigens DSM 14469</name>
    <dbReference type="NCBI Taxonomy" id="478749"/>
    <lineage>
        <taxon>Bacteria</taxon>
        <taxon>Bacillati</taxon>
        <taxon>Bacillota</taxon>
        <taxon>Clostridia</taxon>
        <taxon>Lachnospirales</taxon>
        <taxon>Lachnospiraceae</taxon>
        <taxon>Marvinbryantia</taxon>
    </lineage>
</organism>
<feature type="domain" description="Tyr recombinase" evidence="7">
    <location>
        <begin position="112"/>
        <end position="285"/>
    </location>
</feature>
<dbReference type="STRING" id="168384.SAMN05660368_00034"/>
<sequence length="291" mass="33925">MKYIVAERKRNMEHYISDEMLQQFEKMMRNDEKSDATVRKYMHDLKAFQQYAEKKQPVTKQVVIVYKQYLMEHYAVSSVNSILAALNGFFKEYGWYDCMTRSLRVQRNSFRRSDKELTKEGYYRLVKMAEKRGNTRLSLIMQTICSTGIRVSELEFITVEALYSGRAIVSLKGKTRAVLLPAELCRKLLKYVRAHNIVNGCVFVSRNGNPLDRSNIFHDMKALCETAGVSPQKVFPHNLRHLFAVTYYEEEKDIAHLADILGHSSIDTTRIYTLVNGKEQEKQIDRLQLVI</sequence>
<dbReference type="InterPro" id="IPR013762">
    <property type="entry name" value="Integrase-like_cat_sf"/>
</dbReference>
<dbReference type="GO" id="GO:0015074">
    <property type="term" value="P:DNA integration"/>
    <property type="evidence" value="ECO:0007669"/>
    <property type="project" value="UniProtKB-KW"/>
</dbReference>
<dbReference type="InterPro" id="IPR011010">
    <property type="entry name" value="DNA_brk_join_enz"/>
</dbReference>
<keyword evidence="5" id="KW-0233">DNA recombination</keyword>
<feature type="domain" description="Core-binding (CB)" evidence="8">
    <location>
        <begin position="15"/>
        <end position="94"/>
    </location>
</feature>
<evidence type="ECO:0000256" key="5">
    <source>
        <dbReference type="ARBA" id="ARBA00023172"/>
    </source>
</evidence>
<dbReference type="eggNOG" id="COG4974">
    <property type="taxonomic scope" value="Bacteria"/>
</dbReference>
<dbReference type="EMBL" id="ACCL02000005">
    <property type="protein sequence ID" value="EET61742.1"/>
    <property type="molecule type" value="Genomic_DNA"/>
</dbReference>
<dbReference type="SUPFAM" id="SSF56349">
    <property type="entry name" value="DNA breaking-rejoining enzymes"/>
    <property type="match status" value="1"/>
</dbReference>
<comment type="function">
    <text evidence="1">Site-specific tyrosine recombinase, which acts by catalyzing the cutting and rejoining of the recombining DNA molecules.</text>
</comment>
<evidence type="ECO:0000256" key="2">
    <source>
        <dbReference type="ARBA" id="ARBA00008857"/>
    </source>
</evidence>
<dbReference type="Gene3D" id="1.10.150.130">
    <property type="match status" value="1"/>
</dbReference>
<evidence type="ECO:0000259" key="8">
    <source>
        <dbReference type="PROSITE" id="PS51900"/>
    </source>
</evidence>
<keyword evidence="4 6" id="KW-0238">DNA-binding</keyword>
<accession>C6LCS8</accession>
<comment type="caution">
    <text evidence="9">The sequence shown here is derived from an EMBL/GenBank/DDBJ whole genome shotgun (WGS) entry which is preliminary data.</text>
</comment>
<evidence type="ECO:0000313" key="10">
    <source>
        <dbReference type="Proteomes" id="UP000005561"/>
    </source>
</evidence>
<dbReference type="InterPro" id="IPR002104">
    <property type="entry name" value="Integrase_catalytic"/>
</dbReference>
<keyword evidence="3" id="KW-0229">DNA integration</keyword>
<evidence type="ECO:0000256" key="4">
    <source>
        <dbReference type="ARBA" id="ARBA00023125"/>
    </source>
</evidence>
<dbReference type="AlphaFoldDB" id="C6LCS8"/>
<reference evidence="9" key="1">
    <citation type="submission" date="2009-07" db="EMBL/GenBank/DDBJ databases">
        <authorList>
            <person name="Weinstock G."/>
            <person name="Sodergren E."/>
            <person name="Clifton S."/>
            <person name="Fulton L."/>
            <person name="Fulton B."/>
            <person name="Courtney L."/>
            <person name="Fronick C."/>
            <person name="Harrison M."/>
            <person name="Strong C."/>
            <person name="Farmer C."/>
            <person name="Delahaunty K."/>
            <person name="Markovic C."/>
            <person name="Hall O."/>
            <person name="Minx P."/>
            <person name="Tomlinson C."/>
            <person name="Mitreva M."/>
            <person name="Nelson J."/>
            <person name="Hou S."/>
            <person name="Wollam A."/>
            <person name="Pepin K.H."/>
            <person name="Johnson M."/>
            <person name="Bhonagiri V."/>
            <person name="Nash W.E."/>
            <person name="Warren W."/>
            <person name="Chinwalla A."/>
            <person name="Mardis E.R."/>
            <person name="Wilson R.K."/>
        </authorList>
    </citation>
    <scope>NUCLEOTIDE SEQUENCE [LARGE SCALE GENOMIC DNA]</scope>
    <source>
        <strain evidence="9">DSM 14469</strain>
    </source>
</reference>
<dbReference type="InterPro" id="IPR004107">
    <property type="entry name" value="Integrase_SAM-like_N"/>
</dbReference>
<dbReference type="InterPro" id="IPR010998">
    <property type="entry name" value="Integrase_recombinase_N"/>
</dbReference>
<dbReference type="InterPro" id="IPR044068">
    <property type="entry name" value="CB"/>
</dbReference>
<evidence type="ECO:0000256" key="6">
    <source>
        <dbReference type="PROSITE-ProRule" id="PRU01248"/>
    </source>
</evidence>
<evidence type="ECO:0000256" key="1">
    <source>
        <dbReference type="ARBA" id="ARBA00003283"/>
    </source>
</evidence>
<evidence type="ECO:0000259" key="7">
    <source>
        <dbReference type="PROSITE" id="PS51898"/>
    </source>
</evidence>
<dbReference type="PROSITE" id="PS51898">
    <property type="entry name" value="TYR_RECOMBINASE"/>
    <property type="match status" value="1"/>
</dbReference>
<dbReference type="GO" id="GO:0003677">
    <property type="term" value="F:DNA binding"/>
    <property type="evidence" value="ECO:0007669"/>
    <property type="project" value="UniProtKB-UniRule"/>
</dbReference>
<name>C6LCS8_9FIRM</name>
<dbReference type="PROSITE" id="PS51900">
    <property type="entry name" value="CB"/>
    <property type="match status" value="1"/>
</dbReference>
<dbReference type="PANTHER" id="PTHR30349:SF89">
    <property type="entry name" value="INTEGRASE_RECOMBINASE"/>
    <property type="match status" value="1"/>
</dbReference>
<evidence type="ECO:0000256" key="3">
    <source>
        <dbReference type="ARBA" id="ARBA00022908"/>
    </source>
</evidence>
<protein>
    <submittedName>
        <fullName evidence="9">Phage integrase SAM-like domain protein</fullName>
    </submittedName>
</protein>
<keyword evidence="10" id="KW-1185">Reference proteome</keyword>